<sequence length="400" mass="45851">MTTLTEQLAPILGQIEGLDIVLFSQQAELVAIKADQERFEQGIYAYEQTNEFIRSLLSPEHLPPSVAPTAMKPVRSIQPSGVLAASKSKTALIKLPENVQQREYFPFQQMSPELILEIFAWCLPHDLVVLQGVSRDIKAILDRNGRLCWTRARNNLAQMPAPPFRPGYSCWNTCEASFTKFCLNSGHMPCFCCGRSVENGLPHLIYRIHVCSRRTCLDNLLLEEQFYIFSDDPQDPLYQKHKAIIPLLSYYLSPERQKLFLVNHAKKEVAWYQYLKDTGNEAMLQEVRISTHASTDGILTPEVENGGKDPALTYYDFISFQHALNVLEWLVKYGHEIMATNGKNQRFLKATMKTERLNYTIALSTPTIRQTLRVFNLSLTRLTMTVWQEIKNQVLKEYIA</sequence>
<protein>
    <submittedName>
        <fullName evidence="1">Uncharacterized protein</fullName>
    </submittedName>
</protein>
<dbReference type="Proteomes" id="UP000219338">
    <property type="component" value="Unassembled WGS sequence"/>
</dbReference>
<keyword evidence="2" id="KW-1185">Reference proteome</keyword>
<name>A0A284SCX8_ARMOS</name>
<evidence type="ECO:0000313" key="1">
    <source>
        <dbReference type="EMBL" id="SJL18855.1"/>
    </source>
</evidence>
<dbReference type="EMBL" id="FUEG01000072">
    <property type="protein sequence ID" value="SJL18855.1"/>
    <property type="molecule type" value="Genomic_DNA"/>
</dbReference>
<accession>A0A284SCX8</accession>
<dbReference type="OrthoDB" id="2994510at2759"/>
<gene>
    <name evidence="1" type="ORF">ARMOST_22457</name>
</gene>
<reference evidence="2" key="1">
    <citation type="journal article" date="2017" name="Nat. Ecol. Evol.">
        <title>Genome expansion and lineage-specific genetic innovations in the forest pathogenic fungi Armillaria.</title>
        <authorList>
            <person name="Sipos G."/>
            <person name="Prasanna A.N."/>
            <person name="Walter M.C."/>
            <person name="O'Connor E."/>
            <person name="Balint B."/>
            <person name="Krizsan K."/>
            <person name="Kiss B."/>
            <person name="Hess J."/>
            <person name="Varga T."/>
            <person name="Slot J."/>
            <person name="Riley R."/>
            <person name="Boka B."/>
            <person name="Rigling D."/>
            <person name="Barry K."/>
            <person name="Lee J."/>
            <person name="Mihaltcheva S."/>
            <person name="LaButti K."/>
            <person name="Lipzen A."/>
            <person name="Waldron R."/>
            <person name="Moloney N.M."/>
            <person name="Sperisen C."/>
            <person name="Kredics L."/>
            <person name="Vagvoelgyi C."/>
            <person name="Patrignani A."/>
            <person name="Fitzpatrick D."/>
            <person name="Nagy I."/>
            <person name="Doyle S."/>
            <person name="Anderson J.B."/>
            <person name="Grigoriev I.V."/>
            <person name="Gueldener U."/>
            <person name="Muensterkoetter M."/>
            <person name="Nagy L.G."/>
        </authorList>
    </citation>
    <scope>NUCLEOTIDE SEQUENCE [LARGE SCALE GENOMIC DNA]</scope>
    <source>
        <strain evidence="2">C18/9</strain>
    </source>
</reference>
<organism evidence="1 2">
    <name type="scientific">Armillaria ostoyae</name>
    <name type="common">Armillaria root rot fungus</name>
    <dbReference type="NCBI Taxonomy" id="47428"/>
    <lineage>
        <taxon>Eukaryota</taxon>
        <taxon>Fungi</taxon>
        <taxon>Dikarya</taxon>
        <taxon>Basidiomycota</taxon>
        <taxon>Agaricomycotina</taxon>
        <taxon>Agaricomycetes</taxon>
        <taxon>Agaricomycetidae</taxon>
        <taxon>Agaricales</taxon>
        <taxon>Marasmiineae</taxon>
        <taxon>Physalacriaceae</taxon>
        <taxon>Armillaria</taxon>
    </lineage>
</organism>
<proteinExistence type="predicted"/>
<evidence type="ECO:0000313" key="2">
    <source>
        <dbReference type="Proteomes" id="UP000219338"/>
    </source>
</evidence>
<dbReference type="AlphaFoldDB" id="A0A284SCX8"/>